<name>A0A429ZU05_9ENTE</name>
<feature type="domain" description="GP-PDE" evidence="1">
    <location>
        <begin position="2"/>
        <end position="239"/>
    </location>
</feature>
<accession>A0A429ZU05</accession>
<organism evidence="2 3">
    <name type="scientific">Vagococcus salmoninarum</name>
    <dbReference type="NCBI Taxonomy" id="2739"/>
    <lineage>
        <taxon>Bacteria</taxon>
        <taxon>Bacillati</taxon>
        <taxon>Bacillota</taxon>
        <taxon>Bacilli</taxon>
        <taxon>Lactobacillales</taxon>
        <taxon>Enterococcaceae</taxon>
        <taxon>Vagococcus</taxon>
    </lineage>
</organism>
<dbReference type="PROSITE" id="PS51704">
    <property type="entry name" value="GP_PDE"/>
    <property type="match status" value="1"/>
</dbReference>
<dbReference type="InterPro" id="IPR030395">
    <property type="entry name" value="GP_PDE_dom"/>
</dbReference>
<evidence type="ECO:0000313" key="2">
    <source>
        <dbReference type="EMBL" id="RST97218.1"/>
    </source>
</evidence>
<dbReference type="GeneID" id="98567305"/>
<proteinExistence type="predicted"/>
<dbReference type="EMBL" id="NGJU01000003">
    <property type="protein sequence ID" value="RST97218.1"/>
    <property type="molecule type" value="Genomic_DNA"/>
</dbReference>
<sequence>MTKVIAHRGSKGTHPENTLVAYQEAIDCQADGIEIDVQYTKDRQLVVIHDNTVDRTTNGHGEIDSLTLAEIQQLDAGSWFDESYKNQRVPSFLEVLDFLQKQNFKGLLNIEIKTDEKPYLGIEKDIAAMLQTQSWSFSYLYSSFNLKSLELIQELDPEPEKAYIIGTSEKKVKRARELIDIASIHPDLRWVMKAGDKVKEYPKNIRPWTVNEEHQMQYCFRKKLAGIHTDYPREAIRYRKLMKPTLE</sequence>
<dbReference type="GO" id="GO:0008081">
    <property type="term" value="F:phosphoric diester hydrolase activity"/>
    <property type="evidence" value="ECO:0007669"/>
    <property type="project" value="InterPro"/>
</dbReference>
<evidence type="ECO:0000259" key="1">
    <source>
        <dbReference type="PROSITE" id="PS51704"/>
    </source>
</evidence>
<dbReference type="CDD" id="cd08563">
    <property type="entry name" value="GDPD_TtGDE_like"/>
    <property type="match status" value="1"/>
</dbReference>
<dbReference type="PANTHER" id="PTHR46211:SF1">
    <property type="entry name" value="GLYCEROPHOSPHODIESTER PHOSPHODIESTERASE, CYTOPLASMIC"/>
    <property type="match status" value="1"/>
</dbReference>
<dbReference type="AlphaFoldDB" id="A0A429ZU05"/>
<dbReference type="SUPFAM" id="SSF51695">
    <property type="entry name" value="PLC-like phosphodiesterases"/>
    <property type="match status" value="1"/>
</dbReference>
<dbReference type="PANTHER" id="PTHR46211">
    <property type="entry name" value="GLYCEROPHOSPHORYL DIESTER PHOSPHODIESTERASE"/>
    <property type="match status" value="1"/>
</dbReference>
<keyword evidence="3" id="KW-1185">Reference proteome</keyword>
<dbReference type="GO" id="GO:0006629">
    <property type="term" value="P:lipid metabolic process"/>
    <property type="evidence" value="ECO:0007669"/>
    <property type="project" value="InterPro"/>
</dbReference>
<gene>
    <name evidence="2" type="ORF">CBF35_02915</name>
</gene>
<evidence type="ECO:0000313" key="3">
    <source>
        <dbReference type="Proteomes" id="UP000287239"/>
    </source>
</evidence>
<comment type="caution">
    <text evidence="2">The sequence shown here is derived from an EMBL/GenBank/DDBJ whole genome shotgun (WGS) entry which is preliminary data.</text>
</comment>
<protein>
    <submittedName>
        <fullName evidence="2">Glycerophosphodiester phosphodiesterase</fullName>
    </submittedName>
</protein>
<dbReference type="Gene3D" id="3.20.20.190">
    <property type="entry name" value="Phosphatidylinositol (PI) phosphodiesterase"/>
    <property type="match status" value="1"/>
</dbReference>
<dbReference type="InterPro" id="IPR017946">
    <property type="entry name" value="PLC-like_Pdiesterase_TIM-brl"/>
</dbReference>
<dbReference type="OrthoDB" id="384721at2"/>
<reference evidence="2 3" key="1">
    <citation type="submission" date="2017-05" db="EMBL/GenBank/DDBJ databases">
        <title>Vagococcus spp. assemblies.</title>
        <authorList>
            <person name="Gulvik C.A."/>
        </authorList>
    </citation>
    <scope>NUCLEOTIDE SEQUENCE [LARGE SCALE GENOMIC DNA]</scope>
    <source>
        <strain evidence="2 3">NCFB 2777</strain>
    </source>
</reference>
<dbReference type="RefSeq" id="WP_126778421.1">
    <property type="nucleotide sequence ID" value="NZ_CP177121.1"/>
</dbReference>
<dbReference type="Pfam" id="PF03009">
    <property type="entry name" value="GDPD"/>
    <property type="match status" value="1"/>
</dbReference>
<dbReference type="Proteomes" id="UP000287239">
    <property type="component" value="Unassembled WGS sequence"/>
</dbReference>